<protein>
    <submittedName>
        <fullName evidence="1">Uncharacterized protein</fullName>
    </submittedName>
</protein>
<evidence type="ECO:0000313" key="1">
    <source>
        <dbReference type="EMBL" id="EGZ15956.1"/>
    </source>
</evidence>
<dbReference type="RefSeq" id="XP_009529705.1">
    <property type="nucleotide sequence ID" value="XM_009531410.1"/>
</dbReference>
<dbReference type="AlphaFoldDB" id="G4ZLB0"/>
<dbReference type="KEGG" id="psoj:PHYSODRAFT_263091"/>
<gene>
    <name evidence="1" type="ORF">PHYSODRAFT_263091</name>
</gene>
<keyword evidence="2" id="KW-1185">Reference proteome</keyword>
<name>G4ZLB0_PHYSP</name>
<accession>G4ZLB0</accession>
<proteinExistence type="predicted"/>
<reference evidence="1 2" key="1">
    <citation type="journal article" date="2006" name="Science">
        <title>Phytophthora genome sequences uncover evolutionary origins and mechanisms of pathogenesis.</title>
        <authorList>
            <person name="Tyler B.M."/>
            <person name="Tripathy S."/>
            <person name="Zhang X."/>
            <person name="Dehal P."/>
            <person name="Jiang R.H."/>
            <person name="Aerts A."/>
            <person name="Arredondo F.D."/>
            <person name="Baxter L."/>
            <person name="Bensasson D."/>
            <person name="Beynon J.L."/>
            <person name="Chapman J."/>
            <person name="Damasceno C.M."/>
            <person name="Dorrance A.E."/>
            <person name="Dou D."/>
            <person name="Dickerman A.W."/>
            <person name="Dubchak I.L."/>
            <person name="Garbelotto M."/>
            <person name="Gijzen M."/>
            <person name="Gordon S.G."/>
            <person name="Govers F."/>
            <person name="Grunwald N.J."/>
            <person name="Huang W."/>
            <person name="Ivors K.L."/>
            <person name="Jones R.W."/>
            <person name="Kamoun S."/>
            <person name="Krampis K."/>
            <person name="Lamour K.H."/>
            <person name="Lee M.K."/>
            <person name="McDonald W.H."/>
            <person name="Medina M."/>
            <person name="Meijer H.J."/>
            <person name="Nordberg E.K."/>
            <person name="Maclean D.J."/>
            <person name="Ospina-Giraldo M.D."/>
            <person name="Morris P.F."/>
            <person name="Phuntumart V."/>
            <person name="Putnam N.H."/>
            <person name="Rash S."/>
            <person name="Rose J.K."/>
            <person name="Sakihama Y."/>
            <person name="Salamov A.A."/>
            <person name="Savidor A."/>
            <person name="Scheuring C.F."/>
            <person name="Smith B.M."/>
            <person name="Sobral B.W."/>
            <person name="Terry A."/>
            <person name="Torto-Alalibo T.A."/>
            <person name="Win J."/>
            <person name="Xu Z."/>
            <person name="Zhang H."/>
            <person name="Grigoriev I.V."/>
            <person name="Rokhsar D.S."/>
            <person name="Boore J.L."/>
        </authorList>
    </citation>
    <scope>NUCLEOTIDE SEQUENCE [LARGE SCALE GENOMIC DNA]</scope>
    <source>
        <strain evidence="1 2">P6497</strain>
    </source>
</reference>
<dbReference type="InParanoid" id="G4ZLB0"/>
<dbReference type="Proteomes" id="UP000002640">
    <property type="component" value="Unassembled WGS sequence"/>
</dbReference>
<sequence length="101" mass="11495">MLLCITNSTLASHEKDKDKDSSTVAKFMKVTSDSTPRRTRISCLKVVDCFDQVAKTNKTTEAREYITRNGSVQNGNTYVDAPDKLCPQSGWYFHCQIWQQI</sequence>
<evidence type="ECO:0000313" key="2">
    <source>
        <dbReference type="Proteomes" id="UP000002640"/>
    </source>
</evidence>
<dbReference type="GeneID" id="20639461"/>
<dbReference type="EMBL" id="JH159155">
    <property type="protein sequence ID" value="EGZ15956.1"/>
    <property type="molecule type" value="Genomic_DNA"/>
</dbReference>
<organism evidence="1 2">
    <name type="scientific">Phytophthora sojae (strain P6497)</name>
    <name type="common">Soybean stem and root rot agent</name>
    <name type="synonym">Phytophthora megasperma f. sp. glycines</name>
    <dbReference type="NCBI Taxonomy" id="1094619"/>
    <lineage>
        <taxon>Eukaryota</taxon>
        <taxon>Sar</taxon>
        <taxon>Stramenopiles</taxon>
        <taxon>Oomycota</taxon>
        <taxon>Peronosporomycetes</taxon>
        <taxon>Peronosporales</taxon>
        <taxon>Peronosporaceae</taxon>
        <taxon>Phytophthora</taxon>
    </lineage>
</organism>